<dbReference type="PROSITE" id="PS00108">
    <property type="entry name" value="PROTEIN_KINASE_ST"/>
    <property type="match status" value="1"/>
</dbReference>
<dbReference type="STRING" id="5762.D2V6W7"/>
<dbReference type="EMBL" id="GG738854">
    <property type="protein sequence ID" value="EFC47644.1"/>
    <property type="molecule type" value="Genomic_DNA"/>
</dbReference>
<evidence type="ECO:0000256" key="6">
    <source>
        <dbReference type="SAM" id="MobiDB-lite"/>
    </source>
</evidence>
<dbReference type="GO" id="GO:0005634">
    <property type="term" value="C:nucleus"/>
    <property type="evidence" value="ECO:0007669"/>
    <property type="project" value="TreeGrafter"/>
</dbReference>
<dbReference type="SUPFAM" id="SSF56112">
    <property type="entry name" value="Protein kinase-like (PK-like)"/>
    <property type="match status" value="1"/>
</dbReference>
<reference evidence="8 9" key="1">
    <citation type="journal article" date="2010" name="Cell">
        <title>The genome of Naegleria gruberi illuminates early eukaryotic versatility.</title>
        <authorList>
            <person name="Fritz-Laylin L.K."/>
            <person name="Prochnik S.E."/>
            <person name="Ginger M.L."/>
            <person name="Dacks J.B."/>
            <person name="Carpenter M.L."/>
            <person name="Field M.C."/>
            <person name="Kuo A."/>
            <person name="Paredez A."/>
            <person name="Chapman J."/>
            <person name="Pham J."/>
            <person name="Shu S."/>
            <person name="Neupane R."/>
            <person name="Cipriano M."/>
            <person name="Mancuso J."/>
            <person name="Tu H."/>
            <person name="Salamov A."/>
            <person name="Lindquist E."/>
            <person name="Shapiro H."/>
            <person name="Lucas S."/>
            <person name="Grigoriev I.V."/>
            <person name="Cande W.Z."/>
            <person name="Fulton C."/>
            <person name="Rokhsar D.S."/>
            <person name="Dawson S.C."/>
        </authorList>
    </citation>
    <scope>NUCLEOTIDE SEQUENCE [LARGE SCALE GENOMIC DNA]</scope>
    <source>
        <strain evidence="8 9">NEG-M</strain>
    </source>
</reference>
<comment type="similarity">
    <text evidence="5">Belongs to the protein kinase superfamily. Ser/Thr protein kinase family. GCN2 subfamily.</text>
</comment>
<dbReference type="InterPro" id="IPR000719">
    <property type="entry name" value="Prot_kinase_dom"/>
</dbReference>
<keyword evidence="9" id="KW-1185">Reference proteome</keyword>
<proteinExistence type="inferred from homology"/>
<dbReference type="GO" id="GO:0005524">
    <property type="term" value="F:ATP binding"/>
    <property type="evidence" value="ECO:0007669"/>
    <property type="project" value="UniProtKB-KW"/>
</dbReference>
<dbReference type="PROSITE" id="PS50011">
    <property type="entry name" value="PROTEIN_KINASE_DOM"/>
    <property type="match status" value="1"/>
</dbReference>
<gene>
    <name evidence="8" type="ORF">NAEGRDRAFT_47145</name>
</gene>
<dbReference type="InterPro" id="IPR011009">
    <property type="entry name" value="Kinase-like_dom_sf"/>
</dbReference>
<dbReference type="Proteomes" id="UP000006671">
    <property type="component" value="Unassembled WGS sequence"/>
</dbReference>
<evidence type="ECO:0000256" key="5">
    <source>
        <dbReference type="ARBA" id="ARBA00037982"/>
    </source>
</evidence>
<keyword evidence="4" id="KW-0067">ATP-binding</keyword>
<keyword evidence="2" id="KW-0547">Nucleotide-binding</keyword>
<dbReference type="InterPro" id="IPR008271">
    <property type="entry name" value="Ser/Thr_kinase_AS"/>
</dbReference>
<protein>
    <submittedName>
        <fullName evidence="8">Predicted protein</fullName>
    </submittedName>
</protein>
<dbReference type="Gene3D" id="1.10.510.10">
    <property type="entry name" value="Transferase(Phosphotransferase) domain 1"/>
    <property type="match status" value="1"/>
</dbReference>
<dbReference type="Pfam" id="PF00069">
    <property type="entry name" value="Pkinase"/>
    <property type="match status" value="1"/>
</dbReference>
<organism evidence="9">
    <name type="scientific">Naegleria gruberi</name>
    <name type="common">Amoeba</name>
    <dbReference type="NCBI Taxonomy" id="5762"/>
    <lineage>
        <taxon>Eukaryota</taxon>
        <taxon>Discoba</taxon>
        <taxon>Heterolobosea</taxon>
        <taxon>Tetramitia</taxon>
        <taxon>Eutetramitia</taxon>
        <taxon>Vahlkampfiidae</taxon>
        <taxon>Naegleria</taxon>
    </lineage>
</organism>
<keyword evidence="1" id="KW-0808">Transferase</keyword>
<dbReference type="InParanoid" id="D2V6W7"/>
<evidence type="ECO:0000313" key="8">
    <source>
        <dbReference type="EMBL" id="EFC47644.1"/>
    </source>
</evidence>
<accession>D2V6W7</accession>
<evidence type="ECO:0000256" key="2">
    <source>
        <dbReference type="ARBA" id="ARBA00022741"/>
    </source>
</evidence>
<dbReference type="KEGG" id="ngr:NAEGRDRAFT_47145"/>
<dbReference type="RefSeq" id="XP_002680388.1">
    <property type="nucleotide sequence ID" value="XM_002680342.1"/>
</dbReference>
<evidence type="ECO:0000256" key="3">
    <source>
        <dbReference type="ARBA" id="ARBA00022777"/>
    </source>
</evidence>
<feature type="compositionally biased region" description="Polar residues" evidence="6">
    <location>
        <begin position="671"/>
        <end position="689"/>
    </location>
</feature>
<evidence type="ECO:0000313" key="9">
    <source>
        <dbReference type="Proteomes" id="UP000006671"/>
    </source>
</evidence>
<evidence type="ECO:0000256" key="1">
    <source>
        <dbReference type="ARBA" id="ARBA00022679"/>
    </source>
</evidence>
<dbReference type="SMART" id="SM00220">
    <property type="entry name" value="S_TKc"/>
    <property type="match status" value="1"/>
</dbReference>
<dbReference type="VEuPathDB" id="AmoebaDB:NAEGRDRAFT_47145"/>
<feature type="domain" description="Protein kinase" evidence="7">
    <location>
        <begin position="326"/>
        <end position="662"/>
    </location>
</feature>
<dbReference type="GO" id="GO:0004672">
    <property type="term" value="F:protein kinase activity"/>
    <property type="evidence" value="ECO:0007669"/>
    <property type="project" value="InterPro"/>
</dbReference>
<sequence length="708" mass="81664">MTKSFDEKLEELHKKKNLDLRKDIWREGSEEFNHKLCIAEDLLQVTWLSDRHHHLDHNLHAAIQKVSVITDFRNFIEQLFCLIDNLKQDNEAISTHYRLVIEKFGHVVDVFNLIDLSAAFQLLSDCLHPTKMHSLGEEMFHTNNTKYHKLLQLPTLYGFKINDNLIKNSRYLSKEVANLLQGTISPDNFSGLELKNEKDVPFNRLKFGHEDKVDFETAHPDFLKVVALIRMVHGTLLKNIKPSEKHAIQIDKLVTYGLLTEKRFIRVLGIKAFVPQTSRIKKRYKYQLFNVGMFPLDPSTTEEKQLLDTFISFLLEASRQANFEENILIDTITKESMGRKRMESSIESGSDISQGDKLVIHLTTSLDTVLTTTITLQEYLFEISTGQGRGTATKDMFYGVLDHSSQPVFVKIFLSEKPEWIDIGNIFLLHDRVTVNDVVCKEHIEISIAGTELNTVNKRSHQEKLHIISQLLLEIDHIHSRKIIHNDIKPSNIIILEEDHLKSTVIKETNVDQKKGPNVFCKFIDFELAKRFDIEDGDTCKFVNLWIQSTAGTSSYNAPEKESTGKNFIHPKTDIYSLGLVFIELILENDIDKKRLENTADEIWQTISIKCHELEPNKGSMLFDMLKQMVAIERKKRPTTRECLALLGITDIVDTQDYRSYFFPSIRDTVSNPEKNESKLSTTETNNSTYEKKRKRTSSSNGEIPKKK</sequence>
<name>D2V6W7_NAEGR</name>
<evidence type="ECO:0000256" key="4">
    <source>
        <dbReference type="ARBA" id="ARBA00022840"/>
    </source>
</evidence>
<dbReference type="PANTHER" id="PTHR11042:SF178">
    <property type="entry name" value="EUKARYOTIC TRANSLATION INITIATION FACTOR 2-ALPHA KINASE 1"/>
    <property type="match status" value="1"/>
</dbReference>
<dbReference type="GO" id="GO:0005737">
    <property type="term" value="C:cytoplasm"/>
    <property type="evidence" value="ECO:0007669"/>
    <property type="project" value="TreeGrafter"/>
</dbReference>
<keyword evidence="3" id="KW-0418">Kinase</keyword>
<dbReference type="PANTHER" id="PTHR11042">
    <property type="entry name" value="EUKARYOTIC TRANSLATION INITIATION FACTOR 2-ALPHA KINASE EIF2-ALPHA KINASE -RELATED"/>
    <property type="match status" value="1"/>
</dbReference>
<dbReference type="OrthoDB" id="1668230at2759"/>
<dbReference type="AlphaFoldDB" id="D2V6W7"/>
<evidence type="ECO:0000259" key="7">
    <source>
        <dbReference type="PROSITE" id="PS50011"/>
    </source>
</evidence>
<dbReference type="GeneID" id="8849138"/>
<feature type="region of interest" description="Disordered" evidence="6">
    <location>
        <begin position="671"/>
        <end position="708"/>
    </location>
</feature>
<dbReference type="InterPro" id="IPR050339">
    <property type="entry name" value="CC_SR_Kinase"/>
</dbReference>